<dbReference type="EMBL" id="LR990833">
    <property type="protein sequence ID" value="CAD7757419.1"/>
    <property type="molecule type" value="Genomic_DNA"/>
</dbReference>
<accession>A0A8D6UBI8</accession>
<evidence type="ECO:0000313" key="1">
    <source>
        <dbReference type="EMBL" id="CAD7757419.1"/>
    </source>
</evidence>
<gene>
    <name evidence="1" type="ORF">ARAMI_2</name>
</gene>
<dbReference type="Proteomes" id="UP000678481">
    <property type="component" value="Chromosome"/>
</dbReference>
<evidence type="ECO:0000313" key="2">
    <source>
        <dbReference type="Proteomes" id="UP000678481"/>
    </source>
</evidence>
<keyword evidence="2" id="KW-1185">Reference proteome</keyword>
<protein>
    <submittedName>
        <fullName evidence="1">Uncharacterized protein</fullName>
    </submittedName>
</protein>
<reference evidence="1 2" key="1">
    <citation type="submission" date="2023-02" db="EMBL/GenBank/DDBJ databases">
        <authorList>
            <person name="Petit M.-A."/>
            <person name="Lossouarn J."/>
        </authorList>
    </citation>
    <scope>NUCLEOTIDE SEQUENCE [LARGE SCALE GENOMIC DNA]</scope>
</reference>
<organism evidence="1 2">
    <name type="scientific">Enterococcus phage Aramis</name>
    <dbReference type="NCBI Taxonomy" id="2795668"/>
    <lineage>
        <taxon>Viruses</taxon>
        <taxon>Duplodnaviria</taxon>
        <taxon>Heunggongvirae</taxon>
        <taxon>Uroviricota</taxon>
        <taxon>Caudoviricetes</taxon>
        <taxon>Aramisvirus</taxon>
        <taxon>Aramisvirus Aramis</taxon>
    </lineage>
</organism>
<proteinExistence type="predicted"/>
<name>A0A8D6UBI8_9CAUD</name>
<sequence>MPAPKAVYVKDLSTGKTRKFKSQFAADDFYGLKRGYMKDLKTKLGGRNKKFEITEVPKEEL</sequence>